<organism evidence="3 4">
    <name type="scientific">Amniculicola lignicola CBS 123094</name>
    <dbReference type="NCBI Taxonomy" id="1392246"/>
    <lineage>
        <taxon>Eukaryota</taxon>
        <taxon>Fungi</taxon>
        <taxon>Dikarya</taxon>
        <taxon>Ascomycota</taxon>
        <taxon>Pezizomycotina</taxon>
        <taxon>Dothideomycetes</taxon>
        <taxon>Pleosporomycetidae</taxon>
        <taxon>Pleosporales</taxon>
        <taxon>Amniculicolaceae</taxon>
        <taxon>Amniculicola</taxon>
    </lineage>
</organism>
<dbReference type="OrthoDB" id="1933717at2759"/>
<dbReference type="Proteomes" id="UP000799779">
    <property type="component" value="Unassembled WGS sequence"/>
</dbReference>
<dbReference type="InterPro" id="IPR036291">
    <property type="entry name" value="NAD(P)-bd_dom_sf"/>
</dbReference>
<reference evidence="3" key="1">
    <citation type="journal article" date="2020" name="Stud. Mycol.">
        <title>101 Dothideomycetes genomes: a test case for predicting lifestyles and emergence of pathogens.</title>
        <authorList>
            <person name="Haridas S."/>
            <person name="Albert R."/>
            <person name="Binder M."/>
            <person name="Bloem J."/>
            <person name="Labutti K."/>
            <person name="Salamov A."/>
            <person name="Andreopoulos B."/>
            <person name="Baker S."/>
            <person name="Barry K."/>
            <person name="Bills G."/>
            <person name="Bluhm B."/>
            <person name="Cannon C."/>
            <person name="Castanera R."/>
            <person name="Culley D."/>
            <person name="Daum C."/>
            <person name="Ezra D."/>
            <person name="Gonzalez J."/>
            <person name="Henrissat B."/>
            <person name="Kuo A."/>
            <person name="Liang C."/>
            <person name="Lipzen A."/>
            <person name="Lutzoni F."/>
            <person name="Magnuson J."/>
            <person name="Mondo S."/>
            <person name="Nolan M."/>
            <person name="Ohm R."/>
            <person name="Pangilinan J."/>
            <person name="Park H.-J."/>
            <person name="Ramirez L."/>
            <person name="Alfaro M."/>
            <person name="Sun H."/>
            <person name="Tritt A."/>
            <person name="Yoshinaga Y."/>
            <person name="Zwiers L.-H."/>
            <person name="Turgeon B."/>
            <person name="Goodwin S."/>
            <person name="Spatafora J."/>
            <person name="Crous P."/>
            <person name="Grigoriev I."/>
        </authorList>
    </citation>
    <scope>NUCLEOTIDE SEQUENCE</scope>
    <source>
        <strain evidence="3">CBS 123094</strain>
    </source>
</reference>
<evidence type="ECO:0000256" key="1">
    <source>
        <dbReference type="ARBA" id="ARBA00006484"/>
    </source>
</evidence>
<accession>A0A6A5WTU5</accession>
<sequence>MPAPKFEPKTNRLPKALNVCIIGASKGIGASIANAYAQAGAGGLAIAVRPSSMKELIAVEQHIKESNPTVQVTIIPCDITSSTSVVDLAKRVKAKFRHLDVVDVNSGYSGPVVLTVGDGTLLTSKMCLMSTCKLYTTNIHPMEAALESLKSLKPRESLNYTKIAKEYSIDQSLLSKRH</sequence>
<dbReference type="EMBL" id="ML977567">
    <property type="protein sequence ID" value="KAF2004508.1"/>
    <property type="molecule type" value="Genomic_DNA"/>
</dbReference>
<evidence type="ECO:0000313" key="3">
    <source>
        <dbReference type="EMBL" id="KAF2004508.1"/>
    </source>
</evidence>
<proteinExistence type="inferred from homology"/>
<dbReference type="CDD" id="cd05233">
    <property type="entry name" value="SDR_c"/>
    <property type="match status" value="1"/>
</dbReference>
<dbReference type="GO" id="GO:0016491">
    <property type="term" value="F:oxidoreductase activity"/>
    <property type="evidence" value="ECO:0007669"/>
    <property type="project" value="UniProtKB-KW"/>
</dbReference>
<keyword evidence="2" id="KW-0560">Oxidoreductase</keyword>
<dbReference type="Gene3D" id="3.40.50.720">
    <property type="entry name" value="NAD(P)-binding Rossmann-like Domain"/>
    <property type="match status" value="1"/>
</dbReference>
<evidence type="ECO:0008006" key="5">
    <source>
        <dbReference type="Google" id="ProtNLM"/>
    </source>
</evidence>
<dbReference type="PANTHER" id="PTHR43115">
    <property type="entry name" value="DEHYDROGENASE/REDUCTASE SDR FAMILY MEMBER 11"/>
    <property type="match status" value="1"/>
</dbReference>
<gene>
    <name evidence="3" type="ORF">P154DRAFT_531473</name>
</gene>
<evidence type="ECO:0000313" key="4">
    <source>
        <dbReference type="Proteomes" id="UP000799779"/>
    </source>
</evidence>
<keyword evidence="4" id="KW-1185">Reference proteome</keyword>
<dbReference type="InterPro" id="IPR002347">
    <property type="entry name" value="SDR_fam"/>
</dbReference>
<comment type="similarity">
    <text evidence="1">Belongs to the short-chain dehydrogenases/reductases (SDR) family.</text>
</comment>
<dbReference type="SUPFAM" id="SSF51735">
    <property type="entry name" value="NAD(P)-binding Rossmann-fold domains"/>
    <property type="match status" value="1"/>
</dbReference>
<dbReference type="PANTHER" id="PTHR43115:SF4">
    <property type="entry name" value="DEHYDROGENASE_REDUCTASE SDR FAMILY MEMBER 11"/>
    <property type="match status" value="1"/>
</dbReference>
<dbReference type="Pfam" id="PF00106">
    <property type="entry name" value="adh_short"/>
    <property type="match status" value="1"/>
</dbReference>
<evidence type="ECO:0000256" key="2">
    <source>
        <dbReference type="ARBA" id="ARBA00023002"/>
    </source>
</evidence>
<name>A0A6A5WTU5_9PLEO</name>
<protein>
    <recommendedName>
        <fullName evidence="5">NAD(P)-binding protein</fullName>
    </recommendedName>
</protein>
<dbReference type="AlphaFoldDB" id="A0A6A5WTU5"/>